<accession>A0ABM8TS86</accession>
<protein>
    <submittedName>
        <fullName evidence="2">Uncharacterized protein</fullName>
    </submittedName>
</protein>
<reference evidence="2 3" key="1">
    <citation type="submission" date="2021-03" db="EMBL/GenBank/DDBJ databases">
        <authorList>
            <person name="Peeters C."/>
        </authorList>
    </citation>
    <scope>NUCLEOTIDE SEQUENCE [LARGE SCALE GENOMIC DNA]</scope>
    <source>
        <strain evidence="2 3">LMG 26411</strain>
    </source>
</reference>
<keyword evidence="3" id="KW-1185">Reference proteome</keyword>
<organism evidence="2 3">
    <name type="scientific">Cupriavidus numazuensis</name>
    <dbReference type="NCBI Taxonomy" id="221992"/>
    <lineage>
        <taxon>Bacteria</taxon>
        <taxon>Pseudomonadati</taxon>
        <taxon>Pseudomonadota</taxon>
        <taxon>Betaproteobacteria</taxon>
        <taxon>Burkholderiales</taxon>
        <taxon>Burkholderiaceae</taxon>
        <taxon>Cupriavidus</taxon>
    </lineage>
</organism>
<evidence type="ECO:0000313" key="2">
    <source>
        <dbReference type="EMBL" id="CAG2159130.1"/>
    </source>
</evidence>
<sequence>MIAMGKYETTASGPVPMHDNGLAIVRHHA</sequence>
<dbReference type="Proteomes" id="UP000672657">
    <property type="component" value="Unassembled WGS sequence"/>
</dbReference>
<proteinExistence type="predicted"/>
<feature type="region of interest" description="Disordered" evidence="1">
    <location>
        <begin position="1"/>
        <end position="20"/>
    </location>
</feature>
<comment type="caution">
    <text evidence="2">The sequence shown here is derived from an EMBL/GenBank/DDBJ whole genome shotgun (WGS) entry which is preliminary data.</text>
</comment>
<evidence type="ECO:0000256" key="1">
    <source>
        <dbReference type="SAM" id="MobiDB-lite"/>
    </source>
</evidence>
<evidence type="ECO:0000313" key="3">
    <source>
        <dbReference type="Proteomes" id="UP000672657"/>
    </source>
</evidence>
<gene>
    <name evidence="2" type="ORF">LMG26411_06463</name>
</gene>
<name>A0ABM8TS86_9BURK</name>
<dbReference type="EMBL" id="CAJPVI010000054">
    <property type="protein sequence ID" value="CAG2159130.1"/>
    <property type="molecule type" value="Genomic_DNA"/>
</dbReference>